<dbReference type="InterPro" id="IPR035426">
    <property type="entry name" value="Gemin2/Brr1"/>
</dbReference>
<reference evidence="9" key="3">
    <citation type="journal article" date="2016" name="Gigascience">
        <title>De novo construction of an expanded transcriptome assembly for the western tarnished plant bug, Lygus hesperus.</title>
        <authorList>
            <person name="Tassone E.E."/>
            <person name="Geib S.M."/>
            <person name="Hall B."/>
            <person name="Fabrick J.A."/>
            <person name="Brent C.S."/>
            <person name="Hull J.J."/>
        </authorList>
    </citation>
    <scope>NUCLEOTIDE SEQUENCE</scope>
</reference>
<comment type="function">
    <text evidence="7">The SMN complex catalyzes the assembly of small nuclear ribonucleoproteins (snRNPs), the building blocks of the spliceosome, and thereby plays an important role in the splicing of cellular pre-mRNAs.</text>
</comment>
<dbReference type="Pfam" id="PF04938">
    <property type="entry name" value="SIP1"/>
    <property type="match status" value="1"/>
</dbReference>
<reference evidence="8" key="1">
    <citation type="journal article" date="2014" name="PLoS ONE">
        <title>Transcriptome-Based Identification of ABC Transporters in the Western Tarnished Plant Bug Lygus hesperus.</title>
        <authorList>
            <person name="Hull J.J."/>
            <person name="Chaney K."/>
            <person name="Geib S.M."/>
            <person name="Fabrick J.A."/>
            <person name="Brent C.S."/>
            <person name="Walsh D."/>
            <person name="Lavine L.C."/>
        </authorList>
    </citation>
    <scope>NUCLEOTIDE SEQUENCE</scope>
</reference>
<comment type="subcellular location">
    <subcellularLocation>
        <location evidence="1">Cytoplasm</location>
    </subcellularLocation>
</comment>
<comment type="similarity">
    <text evidence="5 7">Belongs to the gemin-2 family.</text>
</comment>
<dbReference type="EMBL" id="GBHO01038694">
    <property type="protein sequence ID" value="JAG04910.1"/>
    <property type="molecule type" value="Transcribed_RNA"/>
</dbReference>
<dbReference type="PANTHER" id="PTHR12794">
    <property type="entry name" value="GEMIN2"/>
    <property type="match status" value="1"/>
</dbReference>
<dbReference type="Gene3D" id="1.20.58.1070">
    <property type="match status" value="1"/>
</dbReference>
<evidence type="ECO:0000256" key="6">
    <source>
        <dbReference type="ARBA" id="ARBA00047179"/>
    </source>
</evidence>
<dbReference type="EMBL" id="GDHC01005516">
    <property type="protein sequence ID" value="JAQ13113.1"/>
    <property type="molecule type" value="Transcribed_RNA"/>
</dbReference>
<dbReference type="AlphaFoldDB" id="A0A0A9WJ75"/>
<evidence type="ECO:0000256" key="3">
    <source>
        <dbReference type="ARBA" id="ARBA00022664"/>
    </source>
</evidence>
<name>A0A0A9WJ75_LYGHE</name>
<gene>
    <name evidence="8" type="primary">gemin2_1</name>
    <name evidence="8" type="ORF">CM83_52788</name>
    <name evidence="9" type="ORF">g.62541</name>
</gene>
<evidence type="ECO:0000256" key="4">
    <source>
        <dbReference type="ARBA" id="ARBA00023187"/>
    </source>
</evidence>
<accession>A0A0A9WJ75</accession>
<dbReference type="GO" id="GO:0000245">
    <property type="term" value="P:spliceosomal complex assembly"/>
    <property type="evidence" value="ECO:0007669"/>
    <property type="project" value="UniProtKB-UniRule"/>
</dbReference>
<dbReference type="PIRSF" id="PIRSF038038">
    <property type="entry name" value="SMN_Gemin2"/>
    <property type="match status" value="1"/>
</dbReference>
<protein>
    <recommendedName>
        <fullName evidence="6 7">Gem-associated protein 2</fullName>
    </recommendedName>
</protein>
<dbReference type="PANTHER" id="PTHR12794:SF0">
    <property type="entry name" value="GEM-ASSOCIATED PROTEIN 2"/>
    <property type="match status" value="1"/>
</dbReference>
<comment type="subunit">
    <text evidence="7">Part of the core SMN complex.</text>
</comment>
<evidence type="ECO:0000256" key="1">
    <source>
        <dbReference type="ARBA" id="ARBA00004496"/>
    </source>
</evidence>
<dbReference type="GO" id="GO:0005681">
    <property type="term" value="C:spliceosomal complex"/>
    <property type="evidence" value="ECO:0007669"/>
    <property type="project" value="UniProtKB-UniRule"/>
</dbReference>
<organism evidence="8">
    <name type="scientific">Lygus hesperus</name>
    <name type="common">Western plant bug</name>
    <dbReference type="NCBI Taxonomy" id="30085"/>
    <lineage>
        <taxon>Eukaryota</taxon>
        <taxon>Metazoa</taxon>
        <taxon>Ecdysozoa</taxon>
        <taxon>Arthropoda</taxon>
        <taxon>Hexapoda</taxon>
        <taxon>Insecta</taxon>
        <taxon>Pterygota</taxon>
        <taxon>Neoptera</taxon>
        <taxon>Paraneoptera</taxon>
        <taxon>Hemiptera</taxon>
        <taxon>Heteroptera</taxon>
        <taxon>Panheteroptera</taxon>
        <taxon>Cimicomorpha</taxon>
        <taxon>Miridae</taxon>
        <taxon>Mirini</taxon>
        <taxon>Lygus</taxon>
    </lineage>
</organism>
<keyword evidence="3 7" id="KW-0507">mRNA processing</keyword>
<dbReference type="InterPro" id="IPR017364">
    <property type="entry name" value="GEMIN2"/>
</dbReference>
<sequence>MSDCGEEEDDVLLDTAWAINDADLGNYDAQDLPTNGHQYLHRVMKEAESLPVIVVADVNRKRFESKQNVYVAQRLLSLLQLEVFDIPEKYLPTRDWQNQQEQDFEKTRRTLSKMRCRRGAVPDFKIPDVIDPNDEWFDFIWKTDIKEPVLHLMLAFNQPSLDRLLHLFKRWLEEDKIHLDSNVCLWLYSIFACLEIPLLPSTFSALRSLAQLAIKQRARMVQNEESLDEKEIAHFNLLICIVGRYFKQTDLADKY</sequence>
<evidence type="ECO:0000256" key="5">
    <source>
        <dbReference type="ARBA" id="ARBA00025758"/>
    </source>
</evidence>
<reference evidence="8" key="2">
    <citation type="submission" date="2014-07" db="EMBL/GenBank/DDBJ databases">
        <authorList>
            <person name="Hull J."/>
        </authorList>
    </citation>
    <scope>NUCLEOTIDE SEQUENCE</scope>
</reference>
<proteinExistence type="inferred from homology"/>
<keyword evidence="2 7" id="KW-0963">Cytoplasm</keyword>
<evidence type="ECO:0000313" key="9">
    <source>
        <dbReference type="EMBL" id="JAQ13113.1"/>
    </source>
</evidence>
<evidence type="ECO:0000313" key="8">
    <source>
        <dbReference type="EMBL" id="JAG04910.1"/>
    </source>
</evidence>
<evidence type="ECO:0000256" key="2">
    <source>
        <dbReference type="ARBA" id="ARBA00022490"/>
    </source>
</evidence>
<dbReference type="GO" id="GO:0032797">
    <property type="term" value="C:SMN complex"/>
    <property type="evidence" value="ECO:0007669"/>
    <property type="project" value="UniProtKB-UniRule"/>
</dbReference>
<evidence type="ECO:0000256" key="7">
    <source>
        <dbReference type="PIRNR" id="PIRNR038038"/>
    </source>
</evidence>
<dbReference type="GO" id="GO:0000387">
    <property type="term" value="P:spliceosomal snRNP assembly"/>
    <property type="evidence" value="ECO:0007669"/>
    <property type="project" value="UniProtKB-UniRule"/>
</dbReference>
<keyword evidence="4 7" id="KW-0508">mRNA splicing</keyword>